<reference evidence="2 3" key="1">
    <citation type="submission" date="2019-04" db="EMBL/GenBank/DDBJ databases">
        <title>Friends and foes A comparative genomics study of 23 Aspergillus species from section Flavi.</title>
        <authorList>
            <consortium name="DOE Joint Genome Institute"/>
            <person name="Kjaerbolling I."/>
            <person name="Vesth T."/>
            <person name="Frisvad J.C."/>
            <person name="Nybo J.L."/>
            <person name="Theobald S."/>
            <person name="Kildgaard S."/>
            <person name="Isbrandt T."/>
            <person name="Kuo A."/>
            <person name="Sato A."/>
            <person name="Lyhne E.K."/>
            <person name="Kogle M.E."/>
            <person name="Wiebenga A."/>
            <person name="Kun R.S."/>
            <person name="Lubbers R.J."/>
            <person name="Makela M.R."/>
            <person name="Barry K."/>
            <person name="Chovatia M."/>
            <person name="Clum A."/>
            <person name="Daum C."/>
            <person name="Haridas S."/>
            <person name="He G."/>
            <person name="LaButti K."/>
            <person name="Lipzen A."/>
            <person name="Mondo S."/>
            <person name="Riley R."/>
            <person name="Salamov A."/>
            <person name="Simmons B.A."/>
            <person name="Magnuson J.K."/>
            <person name="Henrissat B."/>
            <person name="Mortensen U.H."/>
            <person name="Larsen T.O."/>
            <person name="Devries R.P."/>
            <person name="Grigoriev I.V."/>
            <person name="Machida M."/>
            <person name="Baker S.E."/>
            <person name="Andersen M.R."/>
        </authorList>
    </citation>
    <scope>NUCLEOTIDE SEQUENCE [LARGE SCALE GENOMIC DNA]</scope>
    <source>
        <strain evidence="2 3">CBS 151.66</strain>
    </source>
</reference>
<dbReference type="AlphaFoldDB" id="A0A5N5WIP8"/>
<gene>
    <name evidence="2" type="ORF">BDV29DRAFT_70447</name>
</gene>
<feature type="compositionally biased region" description="Basic and acidic residues" evidence="1">
    <location>
        <begin position="7"/>
        <end position="28"/>
    </location>
</feature>
<feature type="compositionally biased region" description="Basic and acidic residues" evidence="1">
    <location>
        <begin position="295"/>
        <end position="306"/>
    </location>
</feature>
<dbReference type="EMBL" id="ML732397">
    <property type="protein sequence ID" value="KAB8068376.1"/>
    <property type="molecule type" value="Genomic_DNA"/>
</dbReference>
<feature type="region of interest" description="Disordered" evidence="1">
    <location>
        <begin position="1"/>
        <end position="400"/>
    </location>
</feature>
<evidence type="ECO:0000313" key="3">
    <source>
        <dbReference type="Proteomes" id="UP000326565"/>
    </source>
</evidence>
<dbReference type="Proteomes" id="UP000326565">
    <property type="component" value="Unassembled WGS sequence"/>
</dbReference>
<feature type="compositionally biased region" description="Polar residues" evidence="1">
    <location>
        <begin position="194"/>
        <end position="210"/>
    </location>
</feature>
<dbReference type="OrthoDB" id="3357271at2759"/>
<organism evidence="2 3">
    <name type="scientific">Aspergillus leporis</name>
    <dbReference type="NCBI Taxonomy" id="41062"/>
    <lineage>
        <taxon>Eukaryota</taxon>
        <taxon>Fungi</taxon>
        <taxon>Dikarya</taxon>
        <taxon>Ascomycota</taxon>
        <taxon>Pezizomycotina</taxon>
        <taxon>Eurotiomycetes</taxon>
        <taxon>Eurotiomycetidae</taxon>
        <taxon>Eurotiales</taxon>
        <taxon>Aspergillaceae</taxon>
        <taxon>Aspergillus</taxon>
        <taxon>Aspergillus subgen. Circumdati</taxon>
    </lineage>
</organism>
<evidence type="ECO:0008006" key="4">
    <source>
        <dbReference type="Google" id="ProtNLM"/>
    </source>
</evidence>
<feature type="compositionally biased region" description="Basic and acidic residues" evidence="1">
    <location>
        <begin position="40"/>
        <end position="53"/>
    </location>
</feature>
<feature type="compositionally biased region" description="Basic and acidic residues" evidence="1">
    <location>
        <begin position="99"/>
        <end position="109"/>
    </location>
</feature>
<proteinExistence type="predicted"/>
<feature type="compositionally biased region" description="Pro residues" evidence="1">
    <location>
        <begin position="178"/>
        <end position="188"/>
    </location>
</feature>
<feature type="compositionally biased region" description="Polar residues" evidence="1">
    <location>
        <begin position="247"/>
        <end position="257"/>
    </location>
</feature>
<feature type="compositionally biased region" description="Polar residues" evidence="1">
    <location>
        <begin position="323"/>
        <end position="340"/>
    </location>
</feature>
<protein>
    <recommendedName>
        <fullName evidence="4">Altered inheritance of mitochondria protein 3</fullName>
    </recommendedName>
</protein>
<feature type="compositionally biased region" description="Polar residues" evidence="1">
    <location>
        <begin position="346"/>
        <end position="360"/>
    </location>
</feature>
<keyword evidence="3" id="KW-1185">Reference proteome</keyword>
<evidence type="ECO:0000313" key="2">
    <source>
        <dbReference type="EMBL" id="KAB8068376.1"/>
    </source>
</evidence>
<feature type="compositionally biased region" description="Polar residues" evidence="1">
    <location>
        <begin position="273"/>
        <end position="294"/>
    </location>
</feature>
<accession>A0A5N5WIP8</accession>
<name>A0A5N5WIP8_9EURO</name>
<sequence length="400" mass="42496">MSGFKGVFKEGWHPKSREGGKESWRGDFKGINQVAGWMGKGKDKDSEREEHVSRPISSLKDPAAFGPPPKHIKYHGAAAVPNQTTPDRRSFGAPLSQEQIREQNARQQEEAEAESESQKPAPPPLPYRANRTGVDPGTLPPPPVRRTGSPAELAVPATSRTKPSIPPRIPPRTNSTPPSHPPTPPPAYSPHSTVEQSSDGYLNQGATSRLAQAGVSVPALGIGSRGDSPRSASLATDGSVGQAPVNELQTRFSQLRTSSSHSSPAPPPPARGNTYSPTPSPGSASHVQNATSTIKDFREKHDDKIQAGKQRLSGINEKYGISQRVNSFFNDRKGSTSSAQAPPVTTHPNLSRSNSSADTESLSRKKAPPPPPPKKVGMRSTPVSGPSPTPPPVPLGTKPR</sequence>
<evidence type="ECO:0000256" key="1">
    <source>
        <dbReference type="SAM" id="MobiDB-lite"/>
    </source>
</evidence>
<feature type="compositionally biased region" description="Pro residues" evidence="1">
    <location>
        <begin position="385"/>
        <end position="394"/>
    </location>
</feature>